<dbReference type="PRINTS" id="PR00109">
    <property type="entry name" value="TYRKINASE"/>
</dbReference>
<dbReference type="HOGENOM" id="CLU_000288_166_0_1"/>
<dbReference type="InterPro" id="IPR000494">
    <property type="entry name" value="Rcpt_L-dom"/>
</dbReference>
<protein>
    <recommendedName>
        <fullName evidence="21">Tyrosine-protein kinase receptor</fullName>
        <ecNumber evidence="21">2.7.10.1</ecNumber>
    </recommendedName>
</protein>
<proteinExistence type="inferred from homology"/>
<evidence type="ECO:0000256" key="14">
    <source>
        <dbReference type="ARBA" id="ARBA00023136"/>
    </source>
</evidence>
<evidence type="ECO:0000256" key="3">
    <source>
        <dbReference type="ARBA" id="ARBA00022553"/>
    </source>
</evidence>
<dbReference type="PROSITE" id="PS50011">
    <property type="entry name" value="PROTEIN_KINASE_DOM"/>
    <property type="match status" value="1"/>
</dbReference>
<dbReference type="SMART" id="SM00219">
    <property type="entry name" value="TyrKc"/>
    <property type="match status" value="1"/>
</dbReference>
<dbReference type="SMART" id="SM00060">
    <property type="entry name" value="FN3"/>
    <property type="match status" value="3"/>
</dbReference>
<evidence type="ECO:0000256" key="13">
    <source>
        <dbReference type="ARBA" id="ARBA00022989"/>
    </source>
</evidence>
<evidence type="ECO:0000256" key="5">
    <source>
        <dbReference type="ARBA" id="ARBA00022685"/>
    </source>
</evidence>
<dbReference type="PROSITE" id="PS00239">
    <property type="entry name" value="RECEPTOR_TYR_KIN_II"/>
    <property type="match status" value="1"/>
</dbReference>
<keyword evidence="8" id="KW-0732">Signal</keyword>
<dbReference type="InterPro" id="IPR006212">
    <property type="entry name" value="Furin_repeat"/>
</dbReference>
<evidence type="ECO:0000256" key="19">
    <source>
        <dbReference type="ARBA" id="ARBA00023211"/>
    </source>
</evidence>
<evidence type="ECO:0000256" key="10">
    <source>
        <dbReference type="ARBA" id="ARBA00022741"/>
    </source>
</evidence>
<feature type="compositionally biased region" description="Polar residues" evidence="22">
    <location>
        <begin position="1465"/>
        <end position="1477"/>
    </location>
</feature>
<dbReference type="Gene3D" id="3.30.200.20">
    <property type="entry name" value="Phosphorylase Kinase, domain 1"/>
    <property type="match status" value="1"/>
</dbReference>
<keyword evidence="7" id="KW-0479">Metal-binding</keyword>
<dbReference type="SMR" id="K1PS76"/>
<name>K1PS76_MAGGI</name>
<evidence type="ECO:0000256" key="23">
    <source>
        <dbReference type="SAM" id="Phobius"/>
    </source>
</evidence>
<dbReference type="Gene3D" id="3.80.20.20">
    <property type="entry name" value="Receptor L-domain"/>
    <property type="match status" value="2"/>
</dbReference>
<keyword evidence="14 23" id="KW-0472">Membrane</keyword>
<comment type="subcellular location">
    <subcellularLocation>
        <location evidence="2">Membrane</location>
        <topology evidence="2">Single-pass type I membrane protein</topology>
    </subcellularLocation>
</comment>
<evidence type="ECO:0000313" key="24">
    <source>
        <dbReference type="EMBL" id="EKC21734.1"/>
    </source>
</evidence>
<feature type="region of interest" description="Disordered" evidence="22">
    <location>
        <begin position="1453"/>
        <end position="1496"/>
    </location>
</feature>
<dbReference type="InterPro" id="IPR036941">
    <property type="entry name" value="Rcpt_L-dom_sf"/>
</dbReference>
<dbReference type="InterPro" id="IPR050122">
    <property type="entry name" value="RTK"/>
</dbReference>
<evidence type="ECO:0000256" key="16">
    <source>
        <dbReference type="ARBA" id="ARBA00023157"/>
    </source>
</evidence>
<comment type="cofactor">
    <cofactor evidence="1">
        <name>Mn(2+)</name>
        <dbReference type="ChEBI" id="CHEBI:29035"/>
    </cofactor>
</comment>
<evidence type="ECO:0000256" key="21">
    <source>
        <dbReference type="RuleBase" id="RU000312"/>
    </source>
</evidence>
<dbReference type="Pfam" id="PF07714">
    <property type="entry name" value="PK_Tyr_Ser-Thr"/>
    <property type="match status" value="1"/>
</dbReference>
<dbReference type="FunFam" id="1.10.510.10:FF:000528">
    <property type="entry name" value="Tyrosine-protein kinase receptor"/>
    <property type="match status" value="1"/>
</dbReference>
<feature type="transmembrane region" description="Helical" evidence="23">
    <location>
        <begin position="989"/>
        <end position="1012"/>
    </location>
</feature>
<keyword evidence="3 21" id="KW-0597">Phosphoprotein</keyword>
<dbReference type="GO" id="GO:0007169">
    <property type="term" value="P:cell surface receptor protein tyrosine kinase signaling pathway"/>
    <property type="evidence" value="ECO:0007669"/>
    <property type="project" value="InterPro"/>
</dbReference>
<dbReference type="InterPro" id="IPR017441">
    <property type="entry name" value="Protein_kinase_ATP_BS"/>
</dbReference>
<evidence type="ECO:0000256" key="22">
    <source>
        <dbReference type="SAM" id="MobiDB-lite"/>
    </source>
</evidence>
<dbReference type="CDD" id="cd00063">
    <property type="entry name" value="FN3"/>
    <property type="match status" value="3"/>
</dbReference>
<dbReference type="InterPro" id="IPR001245">
    <property type="entry name" value="Ser-Thr/Tyr_kinase_cat_dom"/>
</dbReference>
<dbReference type="EMBL" id="JH818446">
    <property type="protein sequence ID" value="EKC21734.1"/>
    <property type="molecule type" value="Genomic_DNA"/>
</dbReference>
<keyword evidence="4" id="KW-0808">Transferase</keyword>
<evidence type="ECO:0000256" key="8">
    <source>
        <dbReference type="ARBA" id="ARBA00022729"/>
    </source>
</evidence>
<keyword evidence="11" id="KW-0418">Kinase</keyword>
<accession>K1PS76</accession>
<dbReference type="GO" id="GO:0004714">
    <property type="term" value="F:transmembrane receptor protein tyrosine kinase activity"/>
    <property type="evidence" value="ECO:0007669"/>
    <property type="project" value="UniProtKB-EC"/>
</dbReference>
<dbReference type="GO" id="GO:0046872">
    <property type="term" value="F:metal ion binding"/>
    <property type="evidence" value="ECO:0007669"/>
    <property type="project" value="UniProtKB-KW"/>
</dbReference>
<evidence type="ECO:0000256" key="18">
    <source>
        <dbReference type="ARBA" id="ARBA00023180"/>
    </source>
</evidence>
<dbReference type="SMART" id="SM00261">
    <property type="entry name" value="FU"/>
    <property type="match status" value="1"/>
</dbReference>
<keyword evidence="5" id="KW-0165">Cleavage on pair of basic residues</keyword>
<dbReference type="PROSITE" id="PS00107">
    <property type="entry name" value="PROTEIN_KINASE_ATP"/>
    <property type="match status" value="1"/>
</dbReference>
<keyword evidence="16" id="KW-1015">Disulfide bond</keyword>
<gene>
    <name evidence="24" type="ORF">CGI_10003373</name>
</gene>
<dbReference type="InParanoid" id="K1PS76"/>
<evidence type="ECO:0000256" key="7">
    <source>
        <dbReference type="ARBA" id="ARBA00022723"/>
    </source>
</evidence>
<keyword evidence="19" id="KW-0464">Manganese</keyword>
<dbReference type="CDD" id="cd05032">
    <property type="entry name" value="PTKc_InsR_like"/>
    <property type="match status" value="1"/>
</dbReference>
<dbReference type="SUPFAM" id="SSF56112">
    <property type="entry name" value="Protein kinase-like (PK-like)"/>
    <property type="match status" value="1"/>
</dbReference>
<dbReference type="Pfam" id="PF01030">
    <property type="entry name" value="Recep_L_domain"/>
    <property type="match status" value="2"/>
</dbReference>
<dbReference type="GO" id="GO:0005524">
    <property type="term" value="F:ATP binding"/>
    <property type="evidence" value="ECO:0007669"/>
    <property type="project" value="UniProtKB-UniRule"/>
</dbReference>
<evidence type="ECO:0000256" key="9">
    <source>
        <dbReference type="ARBA" id="ARBA00022737"/>
    </source>
</evidence>
<evidence type="ECO:0000256" key="20">
    <source>
        <dbReference type="ARBA" id="ARBA00051243"/>
    </source>
</evidence>
<keyword evidence="13 23" id="KW-1133">Transmembrane helix</keyword>
<dbReference type="Gene3D" id="2.10.220.10">
    <property type="entry name" value="Hormone Receptor, Insulin-like Growth Factor Receptor 1, Chain A, domain 2"/>
    <property type="match status" value="1"/>
</dbReference>
<keyword evidence="15" id="KW-0829">Tyrosine-protein kinase</keyword>
<evidence type="ECO:0000256" key="12">
    <source>
        <dbReference type="ARBA" id="ARBA00022840"/>
    </source>
</evidence>
<dbReference type="GO" id="GO:0043235">
    <property type="term" value="C:receptor complex"/>
    <property type="evidence" value="ECO:0007669"/>
    <property type="project" value="TreeGrafter"/>
</dbReference>
<dbReference type="PROSITE" id="PS00109">
    <property type="entry name" value="PROTEIN_KINASE_TYR"/>
    <property type="match status" value="1"/>
</dbReference>
<dbReference type="SUPFAM" id="SSF57184">
    <property type="entry name" value="Growth factor receptor domain"/>
    <property type="match status" value="1"/>
</dbReference>
<comment type="catalytic activity">
    <reaction evidence="20 21">
        <text>L-tyrosyl-[protein] + ATP = O-phospho-L-tyrosyl-[protein] + ADP + H(+)</text>
        <dbReference type="Rhea" id="RHEA:10596"/>
        <dbReference type="Rhea" id="RHEA-COMP:10136"/>
        <dbReference type="Rhea" id="RHEA-COMP:20101"/>
        <dbReference type="ChEBI" id="CHEBI:15378"/>
        <dbReference type="ChEBI" id="CHEBI:30616"/>
        <dbReference type="ChEBI" id="CHEBI:46858"/>
        <dbReference type="ChEBI" id="CHEBI:61978"/>
        <dbReference type="ChEBI" id="CHEBI:456216"/>
        <dbReference type="EC" id="2.7.10.1"/>
    </reaction>
</comment>
<evidence type="ECO:0000256" key="4">
    <source>
        <dbReference type="ARBA" id="ARBA00022679"/>
    </source>
</evidence>
<dbReference type="PROSITE" id="PS50853">
    <property type="entry name" value="FN3"/>
    <property type="match status" value="2"/>
</dbReference>
<dbReference type="Pfam" id="PF00757">
    <property type="entry name" value="Furin-like"/>
    <property type="match status" value="1"/>
</dbReference>
<dbReference type="CDD" id="cd00064">
    <property type="entry name" value="FU"/>
    <property type="match status" value="1"/>
</dbReference>
<evidence type="ECO:0000256" key="2">
    <source>
        <dbReference type="ARBA" id="ARBA00004479"/>
    </source>
</evidence>
<dbReference type="Gene3D" id="2.60.40.10">
    <property type="entry name" value="Immunoglobulins"/>
    <property type="match status" value="4"/>
</dbReference>
<dbReference type="InterPro" id="IPR013783">
    <property type="entry name" value="Ig-like_fold"/>
</dbReference>
<dbReference type="PANTHER" id="PTHR24416">
    <property type="entry name" value="TYROSINE-PROTEIN KINASE RECEPTOR"/>
    <property type="match status" value="1"/>
</dbReference>
<dbReference type="InterPro" id="IPR006211">
    <property type="entry name" value="Furin-like_Cys-rich_dom"/>
</dbReference>
<keyword evidence="6 21" id="KW-0812">Transmembrane</keyword>
<dbReference type="FunFam" id="3.30.200.20:FF:000026">
    <property type="entry name" value="Tyrosine-protein kinase receptor"/>
    <property type="match status" value="1"/>
</dbReference>
<evidence type="ECO:0000256" key="6">
    <source>
        <dbReference type="ARBA" id="ARBA00022692"/>
    </source>
</evidence>
<keyword evidence="10" id="KW-0547">Nucleotide-binding</keyword>
<evidence type="ECO:0000256" key="11">
    <source>
        <dbReference type="ARBA" id="ARBA00022777"/>
    </source>
</evidence>
<dbReference type="InterPro" id="IPR000719">
    <property type="entry name" value="Prot_kinase_dom"/>
</dbReference>
<evidence type="ECO:0000256" key="17">
    <source>
        <dbReference type="ARBA" id="ARBA00023170"/>
    </source>
</evidence>
<dbReference type="EC" id="2.7.10.1" evidence="21"/>
<dbReference type="InterPro" id="IPR003961">
    <property type="entry name" value="FN3_dom"/>
</dbReference>
<evidence type="ECO:0000256" key="15">
    <source>
        <dbReference type="ARBA" id="ARBA00023137"/>
    </source>
</evidence>
<dbReference type="FunCoup" id="K1PS76">
    <property type="interactions" value="347"/>
</dbReference>
<dbReference type="PANTHER" id="PTHR24416:SF525">
    <property type="entry name" value="INSULIN-LIKE RECEPTOR"/>
    <property type="match status" value="1"/>
</dbReference>
<dbReference type="InterPro" id="IPR011009">
    <property type="entry name" value="Kinase-like_dom_sf"/>
</dbReference>
<dbReference type="GO" id="GO:0005886">
    <property type="term" value="C:plasma membrane"/>
    <property type="evidence" value="ECO:0007669"/>
    <property type="project" value="TreeGrafter"/>
</dbReference>
<reference evidence="24" key="1">
    <citation type="journal article" date="2012" name="Nature">
        <title>The oyster genome reveals stress adaptation and complexity of shell formation.</title>
        <authorList>
            <person name="Zhang G."/>
            <person name="Fang X."/>
            <person name="Guo X."/>
            <person name="Li L."/>
            <person name="Luo R."/>
            <person name="Xu F."/>
            <person name="Yang P."/>
            <person name="Zhang L."/>
            <person name="Wang X."/>
            <person name="Qi H."/>
            <person name="Xiong Z."/>
            <person name="Que H."/>
            <person name="Xie Y."/>
            <person name="Holland P.W."/>
            <person name="Paps J."/>
            <person name="Zhu Y."/>
            <person name="Wu F."/>
            <person name="Chen Y."/>
            <person name="Wang J."/>
            <person name="Peng C."/>
            <person name="Meng J."/>
            <person name="Yang L."/>
            <person name="Liu J."/>
            <person name="Wen B."/>
            <person name="Zhang N."/>
            <person name="Huang Z."/>
            <person name="Zhu Q."/>
            <person name="Feng Y."/>
            <person name="Mount A."/>
            <person name="Hedgecock D."/>
            <person name="Xu Z."/>
            <person name="Liu Y."/>
            <person name="Domazet-Loso T."/>
            <person name="Du Y."/>
            <person name="Sun X."/>
            <person name="Zhang S."/>
            <person name="Liu B."/>
            <person name="Cheng P."/>
            <person name="Jiang X."/>
            <person name="Li J."/>
            <person name="Fan D."/>
            <person name="Wang W."/>
            <person name="Fu W."/>
            <person name="Wang T."/>
            <person name="Wang B."/>
            <person name="Zhang J."/>
            <person name="Peng Z."/>
            <person name="Li Y."/>
            <person name="Li N."/>
            <person name="Wang J."/>
            <person name="Chen M."/>
            <person name="He Y."/>
            <person name="Tan F."/>
            <person name="Song X."/>
            <person name="Zheng Q."/>
            <person name="Huang R."/>
            <person name="Yang H."/>
            <person name="Du X."/>
            <person name="Chen L."/>
            <person name="Yang M."/>
            <person name="Gaffney P.M."/>
            <person name="Wang S."/>
            <person name="Luo L."/>
            <person name="She Z."/>
            <person name="Ming Y."/>
            <person name="Huang W."/>
            <person name="Zhang S."/>
            <person name="Huang B."/>
            <person name="Zhang Y."/>
            <person name="Qu T."/>
            <person name="Ni P."/>
            <person name="Miao G."/>
            <person name="Wang J."/>
            <person name="Wang Q."/>
            <person name="Steinberg C.E."/>
            <person name="Wang H."/>
            <person name="Li N."/>
            <person name="Qian L."/>
            <person name="Zhang G."/>
            <person name="Li Y."/>
            <person name="Yang H."/>
            <person name="Liu X."/>
            <person name="Wang J."/>
            <person name="Yin Y."/>
            <person name="Wang J."/>
        </authorList>
    </citation>
    <scope>NUCLEOTIDE SEQUENCE [LARGE SCALE GENOMIC DNA]</scope>
    <source>
        <strain evidence="24">05x7-T-G4-1.051#20</strain>
    </source>
</reference>
<keyword evidence="18" id="KW-0325">Glycoprotein</keyword>
<dbReference type="SUPFAM" id="SSF49265">
    <property type="entry name" value="Fibronectin type III"/>
    <property type="match status" value="3"/>
</dbReference>
<dbReference type="InterPro" id="IPR008266">
    <property type="entry name" value="Tyr_kinase_AS"/>
</dbReference>
<keyword evidence="12" id="KW-0067">ATP-binding</keyword>
<dbReference type="InterPro" id="IPR036116">
    <property type="entry name" value="FN3_sf"/>
</dbReference>
<dbReference type="InterPro" id="IPR009030">
    <property type="entry name" value="Growth_fac_rcpt_cys_sf"/>
</dbReference>
<keyword evidence="17 21" id="KW-0675">Receptor</keyword>
<keyword evidence="9" id="KW-0677">Repeat</keyword>
<dbReference type="InterPro" id="IPR020635">
    <property type="entry name" value="Tyr_kinase_cat_dom"/>
</dbReference>
<organism evidence="24">
    <name type="scientific">Magallana gigas</name>
    <name type="common">Pacific oyster</name>
    <name type="synonym">Crassostrea gigas</name>
    <dbReference type="NCBI Taxonomy" id="29159"/>
    <lineage>
        <taxon>Eukaryota</taxon>
        <taxon>Metazoa</taxon>
        <taxon>Spiralia</taxon>
        <taxon>Lophotrochozoa</taxon>
        <taxon>Mollusca</taxon>
        <taxon>Bivalvia</taxon>
        <taxon>Autobranchia</taxon>
        <taxon>Pteriomorphia</taxon>
        <taxon>Ostreida</taxon>
        <taxon>Ostreoidea</taxon>
        <taxon>Ostreidae</taxon>
        <taxon>Magallana</taxon>
    </lineage>
</organism>
<dbReference type="Gene3D" id="1.10.510.10">
    <property type="entry name" value="Transferase(Phosphotransferase) domain 1"/>
    <property type="match status" value="1"/>
</dbReference>
<dbReference type="SUPFAM" id="SSF52058">
    <property type="entry name" value="L domain-like"/>
    <property type="match status" value="2"/>
</dbReference>
<dbReference type="InterPro" id="IPR002011">
    <property type="entry name" value="Tyr_kinase_rcpt_2_CS"/>
</dbReference>
<comment type="similarity">
    <text evidence="21">Belongs to the protein kinase superfamily. Tyr protein kinase family. Insulin receptor subfamily.</text>
</comment>
<evidence type="ECO:0000256" key="1">
    <source>
        <dbReference type="ARBA" id="ARBA00001936"/>
    </source>
</evidence>
<sequence length="1516" mass="173219">MICEDVDIRNDVNAFAELENCTVIEGNLKILLIEGASHQQYENLYFPDLVEITDFFLLYRVYGLKSLRHIFPNLSIIRGHKLFFNFALVVFELMDLEELGLIGLTTIERGAVRFEKNPQLCYIDTIDWTKIAVGVQGMSEHYFKQNRIAKECVDVCPSDCASTPVIALTGEVSKEVKKRCWTKSYCQKILTCEGLNRPCQSGVCDNGKCCHPNCIGGCTGETDRDCKVCKNVVSMINNQAICQKQCLPGTYTLRRRRCLLEYECTDVIHYKLVKNNQTGLPGDCVDKCLAGYLESADGRTCNKCADKCPKSCNGKKLETAAQSQDMFGCTIIVNHLEIRITRGSNVAQELERNLGQIEEVQGYIWIHHSNTLLSLGFFKNLRKIHGKNSNSNNFSLLVHDNMNLQELFPENVQNNLEILNGNMFFHYNRKLCYNKIKSFESKVKMDNKSKNDISDSSNGDQMPCTVTTLNLTVVKIAARIAFLRWDNFKSSDPRQLLSYVISWKEAPFKNLSIYEGRDACDNDVWYTKDILNKMDKDEDYATALLLNLKPWTQYAVYVQTYTTSSAKYGAISSIVYFTTLPYYPTIPDKLRVKALAPGTLKIMWNPPANPHGNVTHYELYWRKRPLVHEKFNERDYCSEPLDTLLDQSDDLYDEEDKMDSSRDLGLSNNKTIQGECACPKTFEEEEEERKEREMQIAFENFLHNYVYLKRTDYGPPKPLPDLPTDLPTTSMDSKRAETLFKKNRRKFSNITLPTNLPLKPNPTLRRQRARRYSREASLPYNASAVNGLKINLSDSEENDTDVVNETEKDLPFNKVIVQTLVQKNDMSYIISNLGHFQDYRIEVIACQERDPRDPAKMKLCSIRAISLGRTLPDKNADNIDPKTIKIYKMSNKTGEVIVYWEEPKEPNGLILSYDIQYSKVMKDVKPNTLCVPHLKYKKIGGYKLQKLDPGNYSVQIRAISLAFTTNYTEPRYFVVSAPTTTAHWPPETIIAVTVSGVLLLILIVVIGVWFIARSRFKKIPDRPDFTSINPDYEHYNPDEWEVERDKIQLIRELGQGSFGMVYEGVARDLYGKGGEIKVAVKTVNEHATYRERMEFLSEASRMKAFSCNHVVRLLGVVSDGQPALLIMELMEKGDLKNFLRMHRPVEEDIDSTFAGIKEHISRTPPTIKRIIQMAGEIADGMAYLADKKFVHRDLAARNCMVAEDLTVKIADFGMTRDIYETDYYRKGGKALLPVRWMAPESLKDGIFTSLSDVWSYGVVLWEMATLAAQPYQGLSNEEVLRYVLNGRVMEKPEDCPDRLFELMQKCWRYRPKQRPTFKEILEELVPELDPSFANKSYFFSDENKQDSLEYIEEGDEDMDESKTPFIQNEDECDMKGAEGGVDLPELPDQDIDDDIDLGEDYYPPGYQEAQHSYQNGELFPELRIDKVNNVLYSRSQADKLMLNGTEPCDCILTQEPNPDSHPDQRFSSCSNPYSAIGSSDDSKDSSKSSSSSYAQMNGVHIANGHIAMHHLKTTKC</sequence>